<evidence type="ECO:0000256" key="1">
    <source>
        <dbReference type="SAM" id="MobiDB-lite"/>
    </source>
</evidence>
<comment type="caution">
    <text evidence="2">The sequence shown here is derived from an EMBL/GenBank/DDBJ whole genome shotgun (WGS) entry which is preliminary data.</text>
</comment>
<keyword evidence="3" id="KW-1185">Reference proteome</keyword>
<reference evidence="2" key="1">
    <citation type="journal article" date="2021" name="New Phytol.">
        <title>Evolutionary innovations through gain and loss of genes in the ectomycorrhizal Boletales.</title>
        <authorList>
            <person name="Wu G."/>
            <person name="Miyauchi S."/>
            <person name="Morin E."/>
            <person name="Kuo A."/>
            <person name="Drula E."/>
            <person name="Varga T."/>
            <person name="Kohler A."/>
            <person name="Feng B."/>
            <person name="Cao Y."/>
            <person name="Lipzen A."/>
            <person name="Daum C."/>
            <person name="Hundley H."/>
            <person name="Pangilinan J."/>
            <person name="Johnson J."/>
            <person name="Barry K."/>
            <person name="LaButti K."/>
            <person name="Ng V."/>
            <person name="Ahrendt S."/>
            <person name="Min B."/>
            <person name="Choi I.G."/>
            <person name="Park H."/>
            <person name="Plett J.M."/>
            <person name="Magnuson J."/>
            <person name="Spatafora J.W."/>
            <person name="Nagy L.G."/>
            <person name="Henrissat B."/>
            <person name="Grigoriev I.V."/>
            <person name="Yang Z.L."/>
            <person name="Xu J."/>
            <person name="Martin F.M."/>
        </authorList>
    </citation>
    <scope>NUCLEOTIDE SEQUENCE</scope>
    <source>
        <strain evidence="2">KKN 215</strain>
    </source>
</reference>
<evidence type="ECO:0000313" key="3">
    <source>
        <dbReference type="Proteomes" id="UP000813824"/>
    </source>
</evidence>
<feature type="compositionally biased region" description="Polar residues" evidence="1">
    <location>
        <begin position="14"/>
        <end position="25"/>
    </location>
</feature>
<feature type="compositionally biased region" description="Basic and acidic residues" evidence="1">
    <location>
        <begin position="26"/>
        <end position="43"/>
    </location>
</feature>
<gene>
    <name evidence="2" type="ORF">BXZ70DRAFT_1006658</name>
</gene>
<name>A0A8K0XRN0_9AGAR</name>
<organism evidence="2 3">
    <name type="scientific">Cristinia sonorae</name>
    <dbReference type="NCBI Taxonomy" id="1940300"/>
    <lineage>
        <taxon>Eukaryota</taxon>
        <taxon>Fungi</taxon>
        <taxon>Dikarya</taxon>
        <taxon>Basidiomycota</taxon>
        <taxon>Agaricomycotina</taxon>
        <taxon>Agaricomycetes</taxon>
        <taxon>Agaricomycetidae</taxon>
        <taxon>Agaricales</taxon>
        <taxon>Pleurotineae</taxon>
        <taxon>Stephanosporaceae</taxon>
        <taxon>Cristinia</taxon>
    </lineage>
</organism>
<accession>A0A8K0XRN0</accession>
<sequence length="400" mass="46315">MSRRSLADRLSGGQYHQTKTRTTASDQHKPLKDRIQDPKRFDNGSRGVGKRSRRNDSDEETVARSPQRREPSVEPTPRTVLQEILDDLATVFQVDTPRAVIPEVRFSGTVLRDARIELSPLSELSLRTWAQVNKVTSLAEVIDEALRRGIPFRLFYPRSALDDLMEDLEDDLQSNFGHTPESPAPSYLRKEHTEPLLPWYNGLTHRDARRQYEYRVAEILQRPHATAFLFKGGIWSRLAVHYGGERLVQRATLQVSRTLLHYTIGDQTTYPRLVAESVSREEEDALIGRCAGMGAKSELREWWPRPETIQFNLGPSAQWSTMDESWFQEHLRTINNDMSNEGPKTRAEWGRFFKHWMYVSREEVVLRRIRSGKEPADLLQTYTDTYGKSWNMDTFQAIDL</sequence>
<dbReference type="Proteomes" id="UP000813824">
    <property type="component" value="Unassembled WGS sequence"/>
</dbReference>
<dbReference type="AlphaFoldDB" id="A0A8K0XRN0"/>
<protein>
    <submittedName>
        <fullName evidence="2">Uncharacterized protein</fullName>
    </submittedName>
</protein>
<evidence type="ECO:0000313" key="2">
    <source>
        <dbReference type="EMBL" id="KAH8102030.1"/>
    </source>
</evidence>
<feature type="region of interest" description="Disordered" evidence="1">
    <location>
        <begin position="1"/>
        <end position="77"/>
    </location>
</feature>
<dbReference type="EMBL" id="JAEVFJ010000010">
    <property type="protein sequence ID" value="KAH8102030.1"/>
    <property type="molecule type" value="Genomic_DNA"/>
</dbReference>
<dbReference type="OrthoDB" id="3055688at2759"/>
<proteinExistence type="predicted"/>